<dbReference type="Pfam" id="PF22175">
    <property type="entry name" value="Ogg-HhH"/>
    <property type="match status" value="1"/>
</dbReference>
<dbReference type="Gene3D" id="1.10.1670.10">
    <property type="entry name" value="Helix-hairpin-Helix base-excision DNA repair enzymes (C-terminal)"/>
    <property type="match status" value="1"/>
</dbReference>
<evidence type="ECO:0000313" key="6">
    <source>
        <dbReference type="EMBL" id="PLX17435.1"/>
    </source>
</evidence>
<dbReference type="NCBIfam" id="NF002305">
    <property type="entry name" value="PRK01229.1"/>
    <property type="match status" value="1"/>
</dbReference>
<evidence type="ECO:0000313" key="7">
    <source>
        <dbReference type="Proteomes" id="UP000234857"/>
    </source>
</evidence>
<dbReference type="InterPro" id="IPR011257">
    <property type="entry name" value="DNA_glycosylase"/>
</dbReference>
<evidence type="ECO:0000256" key="2">
    <source>
        <dbReference type="ARBA" id="ARBA00022801"/>
    </source>
</evidence>
<dbReference type="Proteomes" id="UP000234857">
    <property type="component" value="Unassembled WGS sequence"/>
</dbReference>
<gene>
    <name evidence="5" type="primary">ogg</name>
    <name evidence="6" type="ORF">C0601_07705</name>
</gene>
<comment type="caution">
    <text evidence="6">The sequence shown here is derived from an EMBL/GenBank/DDBJ whole genome shotgun (WGS) entry which is preliminary data.</text>
</comment>
<dbReference type="InterPro" id="IPR023170">
    <property type="entry name" value="HhH_base_excis_C"/>
</dbReference>
<keyword evidence="2 5" id="KW-0378">Hydrolase</keyword>
<dbReference type="HAMAP" id="MF_00241">
    <property type="entry name" value="Ogg"/>
    <property type="match status" value="1"/>
</dbReference>
<dbReference type="GO" id="GO:0140078">
    <property type="term" value="F:class I DNA-(apurinic or apyrimidinic site) endonuclease activity"/>
    <property type="evidence" value="ECO:0007669"/>
    <property type="project" value="UniProtKB-EC"/>
</dbReference>
<name>A0A2N5ZFF6_MUIH1</name>
<comment type="catalytic activity">
    <reaction evidence="5">
        <text>2'-deoxyribonucleotide-(2'-deoxyribose 5'-phosphate)-2'-deoxyribonucleotide-DNA = a 3'-end 2'-deoxyribonucleotide-(2,3-dehydro-2,3-deoxyribose 5'-phosphate)-DNA + a 5'-end 5'-phospho-2'-deoxyribonucleoside-DNA + H(+)</text>
        <dbReference type="Rhea" id="RHEA:66592"/>
        <dbReference type="Rhea" id="RHEA-COMP:13180"/>
        <dbReference type="Rhea" id="RHEA-COMP:16897"/>
        <dbReference type="Rhea" id="RHEA-COMP:17067"/>
        <dbReference type="ChEBI" id="CHEBI:15378"/>
        <dbReference type="ChEBI" id="CHEBI:136412"/>
        <dbReference type="ChEBI" id="CHEBI:157695"/>
        <dbReference type="ChEBI" id="CHEBI:167181"/>
        <dbReference type="EC" id="4.2.99.18"/>
    </reaction>
</comment>
<keyword evidence="4 5" id="KW-0326">Glycosidase</keyword>
<dbReference type="SUPFAM" id="SSF48150">
    <property type="entry name" value="DNA-glycosylase"/>
    <property type="match status" value="1"/>
</dbReference>
<dbReference type="EMBL" id="PKTG01000087">
    <property type="protein sequence ID" value="PLX17435.1"/>
    <property type="molecule type" value="Genomic_DNA"/>
</dbReference>
<comment type="similarity">
    <text evidence="5">Belongs to the type-2 OGG1 family.</text>
</comment>
<feature type="active site" evidence="5">
    <location>
        <position position="140"/>
    </location>
</feature>
<evidence type="ECO:0000256" key="3">
    <source>
        <dbReference type="ARBA" id="ARBA00023204"/>
    </source>
</evidence>
<accession>A0A2N5ZFF6</accession>
<keyword evidence="5" id="KW-0511">Multifunctional enzyme</keyword>
<feature type="active site" evidence="5">
    <location>
        <position position="159"/>
    </location>
</feature>
<dbReference type="EC" id="3.2.2.-" evidence="5"/>
<keyword evidence="3 5" id="KW-0234">DNA repair</keyword>
<proteinExistence type="inferred from homology"/>
<reference evidence="6 7" key="1">
    <citation type="submission" date="2017-11" db="EMBL/GenBank/DDBJ databases">
        <title>Genome-resolved metagenomics identifies genetic mobility, metabolic interactions, and unexpected diversity in perchlorate-reducing communities.</title>
        <authorList>
            <person name="Barnum T.P."/>
            <person name="Figueroa I.A."/>
            <person name="Carlstrom C.I."/>
            <person name="Lucas L.N."/>
            <person name="Engelbrektson A.L."/>
            <person name="Coates J.D."/>
        </authorList>
    </citation>
    <scope>NUCLEOTIDE SEQUENCE [LARGE SCALE GENOMIC DNA]</scope>
    <source>
        <strain evidence="6">BM706</strain>
    </source>
</reference>
<evidence type="ECO:0000256" key="4">
    <source>
        <dbReference type="ARBA" id="ARBA00023295"/>
    </source>
</evidence>
<evidence type="ECO:0000256" key="1">
    <source>
        <dbReference type="ARBA" id="ARBA00022763"/>
    </source>
</evidence>
<dbReference type="InterPro" id="IPR012092">
    <property type="entry name" value="DNA_glyclase/AP_lyase_Ogg"/>
</dbReference>
<organism evidence="6 7">
    <name type="scientific">Muiribacterium halophilum</name>
    <dbReference type="NCBI Taxonomy" id="2053465"/>
    <lineage>
        <taxon>Bacteria</taxon>
        <taxon>Candidatus Muiribacteriota</taxon>
        <taxon>Candidatus Muiribacteriia</taxon>
        <taxon>Candidatus Muiribacteriales</taxon>
        <taxon>Candidatus Muiribacteriaceae</taxon>
        <taxon>Candidatus Muiribacterium</taxon>
    </lineage>
</organism>
<dbReference type="GO" id="GO:0006284">
    <property type="term" value="P:base-excision repair"/>
    <property type="evidence" value="ECO:0007669"/>
    <property type="project" value="UniProtKB-UniRule"/>
</dbReference>
<dbReference type="GO" id="GO:0016799">
    <property type="term" value="F:hydrolase activity, hydrolyzing N-glycosyl compounds"/>
    <property type="evidence" value="ECO:0007669"/>
    <property type="project" value="UniProtKB-UniRule"/>
</dbReference>
<evidence type="ECO:0000256" key="5">
    <source>
        <dbReference type="HAMAP-Rule" id="MF_00241"/>
    </source>
</evidence>
<comment type="function">
    <text evidence="5">Catalyzes the excision of an oxidatively damaged form of guanine (7,8-dihydro-8-oxoguanine = 8-oxoG) from DNA. Also cleaves the DNA backbone at apurinic/apyrimidinic sites (AP sites).</text>
</comment>
<dbReference type="AlphaFoldDB" id="A0A2N5ZFF6"/>
<dbReference type="EC" id="4.2.99.18" evidence="5"/>
<dbReference type="PIRSF" id="PIRSF005954">
    <property type="entry name" value="Thrmst_ogg"/>
    <property type="match status" value="1"/>
</dbReference>
<dbReference type="Gene3D" id="1.10.340.30">
    <property type="entry name" value="Hypothetical protein, domain 2"/>
    <property type="match status" value="1"/>
</dbReference>
<feature type="site" description="Important for guanine/8-oxoguanine distinction" evidence="5">
    <location>
        <position position="219"/>
    </location>
</feature>
<keyword evidence="1 5" id="KW-0227">DNA damage</keyword>
<keyword evidence="5 6" id="KW-0456">Lyase</keyword>
<sequence length="219" mass="26057">MKEYDKVLTKEITELYTQIKDTIKERLKEFRNKWEIGSEEDILSELVFCIFTPQSKAVRCWNAVCVIKEKGHLVEGSREDYLECINEVRFKNRKSEFAIMARDRFIVDGKVKIKEFLNSFKDNRAMRLWLRENIKGYGLKEASHFLRNIGLGHDLAILDRHILKNLVSLKIIKEIPKNLNDKRYLNIEKELLKFCKFIDIPAQELDMLLWYKEAGHVFK</sequence>
<protein>
    <recommendedName>
        <fullName evidence="5">8-oxoguanine DNA glycosylase/AP lyase</fullName>
    </recommendedName>
    <domain>
        <recommendedName>
            <fullName evidence="5">8-oxoguanine DNA glycosylase</fullName>
            <shortName evidence="5">8-oxoG DNA glycosylase</shortName>
            <ecNumber evidence="5">3.2.2.-</ecNumber>
        </recommendedName>
    </domain>
    <domain>
        <recommendedName>
            <fullName evidence="5">DNA-(apurinic or apyrimidinic site) lyase</fullName>
            <shortName evidence="5">AP lyase</shortName>
            <ecNumber evidence="5">4.2.99.18</ecNumber>
        </recommendedName>
    </domain>
</protein>